<protein>
    <recommendedName>
        <fullName evidence="3">2OG-Fe dioxygenase family protein</fullName>
    </recommendedName>
</protein>
<dbReference type="Proteomes" id="UP000481033">
    <property type="component" value="Unassembled WGS sequence"/>
</dbReference>
<dbReference type="InterPro" id="IPR018724">
    <property type="entry name" value="2OG-Fe_dioxygenase"/>
</dbReference>
<evidence type="ECO:0008006" key="3">
    <source>
        <dbReference type="Google" id="ProtNLM"/>
    </source>
</evidence>
<sequence>MITQTISNRKQFSCLSSYAIETISDRNLKTIQPFFERLPADPYLEGHYRFRRFSHFQETNKQMMQLSHAFFYQSKTYNPLLGNVKRDYEELSGSLVQSDAFQQTLLTFFEFCRQCSPFHEVGVHQIRVTADQSETGNPAPEGIHHDGVDLVGILCIARHGVSGAETQLSILKGSDPVFRKVLNPGELLVFNDHQFFHYTTPIVPVEDSGYRDVFVFTCPDLPFNLPE</sequence>
<accession>A0A6M0RSF4</accession>
<proteinExistence type="predicted"/>
<keyword evidence="2" id="KW-1185">Reference proteome</keyword>
<dbReference type="RefSeq" id="WP_163666641.1">
    <property type="nucleotide sequence ID" value="NZ_QXHD01000004.1"/>
</dbReference>
<comment type="caution">
    <text evidence="1">The sequence shown here is derived from an EMBL/GenBank/DDBJ whole genome shotgun (WGS) entry which is preliminary data.</text>
</comment>
<evidence type="ECO:0000313" key="1">
    <source>
        <dbReference type="EMBL" id="NEZ58651.1"/>
    </source>
</evidence>
<dbReference type="AlphaFoldDB" id="A0A6M0RSF4"/>
<evidence type="ECO:0000313" key="2">
    <source>
        <dbReference type="Proteomes" id="UP000481033"/>
    </source>
</evidence>
<reference evidence="1 2" key="1">
    <citation type="journal article" date="2020" name="Microb. Ecol.">
        <title>Ecogenomics of the Marine Benthic Filamentous Cyanobacterium Adonisia.</title>
        <authorList>
            <person name="Walter J.M."/>
            <person name="Coutinho F.H."/>
            <person name="Leomil L."/>
            <person name="Hargreaves P.I."/>
            <person name="Campeao M.E."/>
            <person name="Vieira V.V."/>
            <person name="Silva B.S."/>
            <person name="Fistarol G.O."/>
            <person name="Salomon P.S."/>
            <person name="Sawabe T."/>
            <person name="Mino S."/>
            <person name="Hosokawa M."/>
            <person name="Miyashita H."/>
            <person name="Maruyama F."/>
            <person name="van Verk M.C."/>
            <person name="Dutilh B.E."/>
            <person name="Thompson C.C."/>
            <person name="Thompson F.L."/>
        </authorList>
    </citation>
    <scope>NUCLEOTIDE SEQUENCE [LARGE SCALE GENOMIC DNA]</scope>
    <source>
        <strain evidence="1 2">CCMR0081</strain>
    </source>
</reference>
<organism evidence="1 2">
    <name type="scientific">Adonisia turfae CCMR0081</name>
    <dbReference type="NCBI Taxonomy" id="2292702"/>
    <lineage>
        <taxon>Bacteria</taxon>
        <taxon>Bacillati</taxon>
        <taxon>Cyanobacteriota</taxon>
        <taxon>Adonisia</taxon>
        <taxon>Adonisia turfae</taxon>
    </lineage>
</organism>
<gene>
    <name evidence="1" type="ORF">DXZ20_24020</name>
</gene>
<dbReference type="GO" id="GO:0051213">
    <property type="term" value="F:dioxygenase activity"/>
    <property type="evidence" value="ECO:0007669"/>
    <property type="project" value="InterPro"/>
</dbReference>
<name>A0A6M0RSF4_9CYAN</name>
<dbReference type="Gene3D" id="2.60.120.620">
    <property type="entry name" value="q2cbj1_9rhob like domain"/>
    <property type="match status" value="1"/>
</dbReference>
<dbReference type="EMBL" id="QXHD01000004">
    <property type="protein sequence ID" value="NEZ58651.1"/>
    <property type="molecule type" value="Genomic_DNA"/>
</dbReference>
<dbReference type="Pfam" id="PF10014">
    <property type="entry name" value="2OG-Fe_Oxy_2"/>
    <property type="match status" value="1"/>
</dbReference>